<evidence type="ECO:0000256" key="9">
    <source>
        <dbReference type="PIRSR" id="PIRSR634016-1"/>
    </source>
</evidence>
<feature type="binding site" evidence="10">
    <location>
        <position position="329"/>
    </location>
    <ligand>
        <name>Zn(2+)</name>
        <dbReference type="ChEBI" id="CHEBI:29105"/>
        <note>catalytic</note>
    </ligand>
</feature>
<dbReference type="GO" id="GO:0005886">
    <property type="term" value="C:plasma membrane"/>
    <property type="evidence" value="ECO:0007669"/>
    <property type="project" value="UniProtKB-SubCell"/>
</dbReference>
<keyword evidence="3 12" id="KW-0031">Aminopeptidase</keyword>
<accession>A0A6A7FZR5</accession>
<organism evidence="16">
    <name type="scientific">Hirondellea gigas</name>
    <dbReference type="NCBI Taxonomy" id="1518452"/>
    <lineage>
        <taxon>Eukaryota</taxon>
        <taxon>Metazoa</taxon>
        <taxon>Ecdysozoa</taxon>
        <taxon>Arthropoda</taxon>
        <taxon>Crustacea</taxon>
        <taxon>Multicrustacea</taxon>
        <taxon>Malacostraca</taxon>
        <taxon>Eumalacostraca</taxon>
        <taxon>Peracarida</taxon>
        <taxon>Amphipoda</taxon>
        <taxon>Amphilochidea</taxon>
        <taxon>Lysianassida</taxon>
        <taxon>Lysianassidira</taxon>
        <taxon>Lysianassoidea</taxon>
        <taxon>Lysianassidae</taxon>
        <taxon>Hirondellea</taxon>
    </lineage>
</organism>
<dbReference type="InterPro" id="IPR014782">
    <property type="entry name" value="Peptidase_M1_dom"/>
</dbReference>
<dbReference type="InterPro" id="IPR045357">
    <property type="entry name" value="Aminopeptidase_N-like_N"/>
</dbReference>
<keyword evidence="6 12" id="KW-0378">Hydrolase</keyword>
<dbReference type="AlphaFoldDB" id="A0A6A7FZR5"/>
<dbReference type="InterPro" id="IPR050344">
    <property type="entry name" value="Peptidase_M1_aminopeptidases"/>
</dbReference>
<comment type="subcellular location">
    <subcellularLocation>
        <location evidence="1">Cell membrane</location>
        <topology evidence="1">Lipid-anchor</topology>
        <topology evidence="1">GPI-anchor</topology>
    </subcellularLocation>
</comment>
<dbReference type="EC" id="3.4.11.-" evidence="12"/>
<evidence type="ECO:0000256" key="10">
    <source>
        <dbReference type="PIRSR" id="PIRSR634016-3"/>
    </source>
</evidence>
<dbReference type="SUPFAM" id="SSF63737">
    <property type="entry name" value="Leukotriene A4 hydrolase N-terminal domain"/>
    <property type="match status" value="1"/>
</dbReference>
<dbReference type="GO" id="GO:0005615">
    <property type="term" value="C:extracellular space"/>
    <property type="evidence" value="ECO:0007669"/>
    <property type="project" value="TreeGrafter"/>
</dbReference>
<dbReference type="Pfam" id="PF11838">
    <property type="entry name" value="ERAP1_C"/>
    <property type="match status" value="1"/>
</dbReference>
<evidence type="ECO:0000256" key="12">
    <source>
        <dbReference type="RuleBase" id="RU364040"/>
    </source>
</evidence>
<evidence type="ECO:0000256" key="7">
    <source>
        <dbReference type="ARBA" id="ARBA00022833"/>
    </source>
</evidence>
<evidence type="ECO:0000259" key="14">
    <source>
        <dbReference type="Pfam" id="PF11838"/>
    </source>
</evidence>
<dbReference type="GO" id="GO:0008270">
    <property type="term" value="F:zinc ion binding"/>
    <property type="evidence" value="ECO:0007669"/>
    <property type="project" value="UniProtKB-UniRule"/>
</dbReference>
<dbReference type="SUPFAM" id="SSF55486">
    <property type="entry name" value="Metalloproteases ('zincins'), catalytic domain"/>
    <property type="match status" value="1"/>
</dbReference>
<feature type="site" description="Transition state stabilizer" evidence="11">
    <location>
        <position position="392"/>
    </location>
</feature>
<evidence type="ECO:0000256" key="5">
    <source>
        <dbReference type="ARBA" id="ARBA00022723"/>
    </source>
</evidence>
<name>A0A6A7FZR5_9CRUS</name>
<dbReference type="Gene3D" id="2.60.40.1910">
    <property type="match status" value="1"/>
</dbReference>
<dbReference type="FunFam" id="1.10.390.10:FF:000001">
    <property type="entry name" value="Aminopeptidase"/>
    <property type="match status" value="1"/>
</dbReference>
<dbReference type="PRINTS" id="PR00756">
    <property type="entry name" value="ALADIPTASE"/>
</dbReference>
<dbReference type="Gene3D" id="2.60.40.1730">
    <property type="entry name" value="tricorn interacting facor f3 domain"/>
    <property type="match status" value="1"/>
</dbReference>
<proteinExistence type="evidence at transcript level"/>
<keyword evidence="8 12" id="KW-0482">Metalloprotease</keyword>
<evidence type="ECO:0000259" key="13">
    <source>
        <dbReference type="Pfam" id="PF01433"/>
    </source>
</evidence>
<dbReference type="GO" id="GO:0042277">
    <property type="term" value="F:peptide binding"/>
    <property type="evidence" value="ECO:0007669"/>
    <property type="project" value="TreeGrafter"/>
</dbReference>
<dbReference type="Gene3D" id="1.25.50.20">
    <property type="match status" value="1"/>
</dbReference>
<evidence type="ECO:0000256" key="3">
    <source>
        <dbReference type="ARBA" id="ARBA00022438"/>
    </source>
</evidence>
<feature type="binding site" evidence="10">
    <location>
        <position position="306"/>
    </location>
    <ligand>
        <name>Zn(2+)</name>
        <dbReference type="ChEBI" id="CHEBI:29105"/>
        <note>catalytic</note>
    </ligand>
</feature>
<feature type="active site" description="Proton acceptor" evidence="9">
    <location>
        <position position="307"/>
    </location>
</feature>
<dbReference type="GO" id="GO:0006508">
    <property type="term" value="P:proteolysis"/>
    <property type="evidence" value="ECO:0007669"/>
    <property type="project" value="UniProtKB-KW"/>
</dbReference>
<evidence type="ECO:0000259" key="15">
    <source>
        <dbReference type="Pfam" id="PF17900"/>
    </source>
</evidence>
<protein>
    <recommendedName>
        <fullName evidence="12">Aminopeptidase</fullName>
        <ecNumber evidence="12">3.4.11.-</ecNumber>
    </recommendedName>
</protein>
<evidence type="ECO:0000256" key="1">
    <source>
        <dbReference type="ARBA" id="ARBA00004609"/>
    </source>
</evidence>
<dbReference type="InterPro" id="IPR027268">
    <property type="entry name" value="Peptidase_M4/M1_CTD_sf"/>
</dbReference>
<sequence>MSTQVQADKRVLLPKGLVPTNYDLSITPDMEAFTFKGTVAIALRADVAVNEIVLNAVGLEFTDVQLHQGGSVTKVASDEVKFNDVDDTATIGLSVKVGKAVLTISYSGSIKDDMRGFYRSKYTHKGKDHYIGSTQFESVDARRALPCWDEPAVKATFDVTLIVANHLIALSNMPEKSVKAVDEKTKCVVFQRSPIMSSYLLAWAIGEFDRVQAHTTNGTWVSIYTQLGETDKVLWALDVSLRVLPLFEKYFEIPYPLPKLDLIAIPEFACGAMENWGLITYRESCLFCDETTSQRTREWITETVTHEISHQWFGNLVTMEWWSQLWLNEGFASFMQVLSADWMYPEWNLWAGFYRGTIDYALALDALESSHPIEVEVSRAQESEEVFDTISYSKGGAVVGMIHHYLGADVFRKAIHKYLDHFQYSNAVTADLWKFLSQESNQDVNKIMSNFTSKQGFPVIEVSELKEEGKELVCSLKQTRFLSSGRPSPENDDVVWSIPIVINVGGEDSQSVLMDTKTMEIRLPSTKWLKFNSNATGVYRVRYSDMLFKKLVEVCRTKELEPVDRLNIVSDSSAMARAGYAPTSSVLALLSVFHNEDDQFVWSSITDALSQVSGIVQHTKYLKLFCKFSCDLLKIIHASLGWDAKENESQRTVKLRATIINALLSYDDSTATSEAQKRFNTFCETKTGISPDFRVSVFKSVIRHGGKDYYYKVRNLAAVATSPEEEVMVYSAIGATTEPDLVRETLEWSIGPNVRKQDSVYVMRSLSRNIHATEAVWKWFQTNYDLLRKEFPQASLFSSFVCVADAFCSREKADEIKDFFQTKDCLGFERYVKQSIEVVTLRALYLERDHDDILNWLNQWNQSKL</sequence>
<feature type="binding site" evidence="10">
    <location>
        <position position="310"/>
    </location>
    <ligand>
        <name>Zn(2+)</name>
        <dbReference type="ChEBI" id="CHEBI:29105"/>
        <note>catalytic</note>
    </ligand>
</feature>
<dbReference type="FunFam" id="2.60.40.1730:FF:000002">
    <property type="entry name" value="Aminopeptidase"/>
    <property type="match status" value="1"/>
</dbReference>
<dbReference type="GO" id="GO:0070006">
    <property type="term" value="F:metalloaminopeptidase activity"/>
    <property type="evidence" value="ECO:0007669"/>
    <property type="project" value="TreeGrafter"/>
</dbReference>
<dbReference type="PANTHER" id="PTHR11533">
    <property type="entry name" value="PROTEASE M1 ZINC METALLOPROTEASE"/>
    <property type="match status" value="1"/>
</dbReference>
<keyword evidence="5 10" id="KW-0479">Metal-binding</keyword>
<dbReference type="Gene3D" id="1.10.390.10">
    <property type="entry name" value="Neutral Protease Domain 2"/>
    <property type="match status" value="1"/>
</dbReference>
<evidence type="ECO:0000256" key="8">
    <source>
        <dbReference type="ARBA" id="ARBA00023049"/>
    </source>
</evidence>
<keyword evidence="4 12" id="KW-0645">Protease</keyword>
<dbReference type="GO" id="GO:0005737">
    <property type="term" value="C:cytoplasm"/>
    <property type="evidence" value="ECO:0007669"/>
    <property type="project" value="TreeGrafter"/>
</dbReference>
<feature type="domain" description="Aminopeptidase N-like N-terminal" evidence="15">
    <location>
        <begin position="18"/>
        <end position="200"/>
    </location>
</feature>
<evidence type="ECO:0000256" key="2">
    <source>
        <dbReference type="ARBA" id="ARBA00010136"/>
    </source>
</evidence>
<reference evidence="16" key="1">
    <citation type="submission" date="2017-11" db="EMBL/GenBank/DDBJ databases">
        <title>The sensing device of the deep-sea amphipod.</title>
        <authorList>
            <person name="Kobayashi H."/>
            <person name="Nagahama T."/>
            <person name="Arai W."/>
            <person name="Sasagawa Y."/>
            <person name="Umeda M."/>
            <person name="Hayashi T."/>
            <person name="Nikaido I."/>
            <person name="Watanabe H."/>
            <person name="Oguri K."/>
            <person name="Kitazato H."/>
            <person name="Fujioka K."/>
            <person name="Kido Y."/>
            <person name="Takami H."/>
        </authorList>
    </citation>
    <scope>NUCLEOTIDE SEQUENCE</scope>
    <source>
        <tissue evidence="16">Whole body</tissue>
    </source>
</reference>
<evidence type="ECO:0000256" key="6">
    <source>
        <dbReference type="ARBA" id="ARBA00022801"/>
    </source>
</evidence>
<dbReference type="Pfam" id="PF01433">
    <property type="entry name" value="Peptidase_M1"/>
    <property type="match status" value="1"/>
</dbReference>
<feature type="domain" description="ERAP1-like C-terminal" evidence="14">
    <location>
        <begin position="528"/>
        <end position="839"/>
    </location>
</feature>
<dbReference type="Pfam" id="PF17900">
    <property type="entry name" value="Peptidase_M1_N"/>
    <property type="match status" value="1"/>
</dbReference>
<dbReference type="EMBL" id="IACT01004375">
    <property type="protein sequence ID" value="LAC23569.1"/>
    <property type="molecule type" value="mRNA"/>
</dbReference>
<evidence type="ECO:0000256" key="4">
    <source>
        <dbReference type="ARBA" id="ARBA00022670"/>
    </source>
</evidence>
<dbReference type="FunFam" id="1.25.50.20:FF:000002">
    <property type="entry name" value="Aminopeptidase"/>
    <property type="match status" value="1"/>
</dbReference>
<dbReference type="PANTHER" id="PTHR11533:SF174">
    <property type="entry name" value="PUROMYCIN-SENSITIVE AMINOPEPTIDASE-RELATED"/>
    <property type="match status" value="1"/>
</dbReference>
<dbReference type="CDD" id="cd09601">
    <property type="entry name" value="M1_APN-Q_like"/>
    <property type="match status" value="1"/>
</dbReference>
<dbReference type="InterPro" id="IPR024571">
    <property type="entry name" value="ERAP1-like_C_dom"/>
</dbReference>
<comment type="similarity">
    <text evidence="2 12">Belongs to the peptidase M1 family.</text>
</comment>
<dbReference type="InterPro" id="IPR034016">
    <property type="entry name" value="M1_APN-typ"/>
</dbReference>
<keyword evidence="7 10" id="KW-0862">Zinc</keyword>
<dbReference type="InterPro" id="IPR042097">
    <property type="entry name" value="Aminopeptidase_N-like_N_sf"/>
</dbReference>
<feature type="domain" description="Peptidase M1 membrane alanine aminopeptidase" evidence="13">
    <location>
        <begin position="235"/>
        <end position="451"/>
    </location>
</feature>
<comment type="cofactor">
    <cofactor evidence="10 12">
        <name>Zn(2+)</name>
        <dbReference type="ChEBI" id="CHEBI:29105"/>
    </cofactor>
    <text evidence="10 12">Binds 1 zinc ion per subunit.</text>
</comment>
<dbReference type="InterPro" id="IPR001930">
    <property type="entry name" value="Peptidase_M1"/>
</dbReference>
<dbReference type="GO" id="GO:0043171">
    <property type="term" value="P:peptide catabolic process"/>
    <property type="evidence" value="ECO:0007669"/>
    <property type="project" value="TreeGrafter"/>
</dbReference>
<evidence type="ECO:0000256" key="11">
    <source>
        <dbReference type="PIRSR" id="PIRSR634016-4"/>
    </source>
</evidence>
<evidence type="ECO:0000313" key="16">
    <source>
        <dbReference type="EMBL" id="LAC23569.1"/>
    </source>
</evidence>